<dbReference type="SMART" id="SM00387">
    <property type="entry name" value="HATPase_c"/>
    <property type="match status" value="1"/>
</dbReference>
<dbReference type="Pfam" id="PF13426">
    <property type="entry name" value="PAS_9"/>
    <property type="match status" value="1"/>
</dbReference>
<dbReference type="PANTHER" id="PTHR45339:SF1">
    <property type="entry name" value="HYBRID SIGNAL TRANSDUCTION HISTIDINE KINASE J"/>
    <property type="match status" value="1"/>
</dbReference>
<dbReference type="SUPFAM" id="SSF47384">
    <property type="entry name" value="Homodimeric domain of signal transducing histidine kinase"/>
    <property type="match status" value="1"/>
</dbReference>
<evidence type="ECO:0000313" key="15">
    <source>
        <dbReference type="EMBL" id="KCZ95773.1"/>
    </source>
</evidence>
<dbReference type="PANTHER" id="PTHR45339">
    <property type="entry name" value="HYBRID SIGNAL TRANSDUCTION HISTIDINE KINASE J"/>
    <property type="match status" value="1"/>
</dbReference>
<evidence type="ECO:0000256" key="9">
    <source>
        <dbReference type="ARBA" id="ARBA00064003"/>
    </source>
</evidence>
<dbReference type="Gene3D" id="3.40.50.2300">
    <property type="match status" value="1"/>
</dbReference>
<dbReference type="PROSITE" id="PS50109">
    <property type="entry name" value="HIS_KIN"/>
    <property type="match status" value="1"/>
</dbReference>
<dbReference type="InterPro" id="IPR003661">
    <property type="entry name" value="HisK_dim/P_dom"/>
</dbReference>
<dbReference type="AlphaFoldDB" id="A0A059FYI5"/>
<evidence type="ECO:0000259" key="12">
    <source>
        <dbReference type="PROSITE" id="PS50109"/>
    </source>
</evidence>
<dbReference type="OrthoDB" id="9774458at2"/>
<dbReference type="InterPro" id="IPR036890">
    <property type="entry name" value="HATPase_C_sf"/>
</dbReference>
<dbReference type="InterPro" id="IPR001789">
    <property type="entry name" value="Sig_transdc_resp-reg_receiver"/>
</dbReference>
<evidence type="ECO:0000256" key="10">
    <source>
        <dbReference type="ARBA" id="ARBA00068150"/>
    </source>
</evidence>
<dbReference type="GO" id="GO:0005524">
    <property type="term" value="F:ATP binding"/>
    <property type="evidence" value="ECO:0007669"/>
    <property type="project" value="UniProtKB-KW"/>
</dbReference>
<comment type="caution">
    <text evidence="15">The sequence shown here is derived from an EMBL/GenBank/DDBJ whole genome shotgun (WGS) entry which is preliminary data.</text>
</comment>
<dbReference type="CDD" id="cd00130">
    <property type="entry name" value="PAS"/>
    <property type="match status" value="1"/>
</dbReference>
<dbReference type="InterPro" id="IPR000014">
    <property type="entry name" value="PAS"/>
</dbReference>
<dbReference type="Pfam" id="PF02518">
    <property type="entry name" value="HATPase_c"/>
    <property type="match status" value="1"/>
</dbReference>
<dbReference type="PRINTS" id="PR00344">
    <property type="entry name" value="BCTRLSENSOR"/>
</dbReference>
<dbReference type="CDD" id="cd17546">
    <property type="entry name" value="REC_hyHK_CKI1_RcsC-like"/>
    <property type="match status" value="1"/>
</dbReference>
<feature type="domain" description="PAS" evidence="14">
    <location>
        <begin position="143"/>
        <end position="173"/>
    </location>
</feature>
<evidence type="ECO:0000259" key="13">
    <source>
        <dbReference type="PROSITE" id="PS50110"/>
    </source>
</evidence>
<name>A0A059FYI5_9PROT</name>
<keyword evidence="16" id="KW-1185">Reference proteome</keyword>
<dbReference type="SUPFAM" id="SSF55785">
    <property type="entry name" value="PYP-like sensor domain (PAS domain)"/>
    <property type="match status" value="1"/>
</dbReference>
<reference evidence="15 16" key="1">
    <citation type="submission" date="2013-04" db="EMBL/GenBank/DDBJ databases">
        <title>Hyphomonas hirschiana VP5 Genome Sequencing.</title>
        <authorList>
            <person name="Lai Q."/>
            <person name="Shao Z."/>
        </authorList>
    </citation>
    <scope>NUCLEOTIDE SEQUENCE [LARGE SCALE GENOMIC DNA]</scope>
    <source>
        <strain evidence="15 16">VP5</strain>
    </source>
</reference>
<dbReference type="FunFam" id="3.30.565.10:FF:000010">
    <property type="entry name" value="Sensor histidine kinase RcsC"/>
    <property type="match status" value="1"/>
</dbReference>
<dbReference type="RefSeq" id="WP_011646293.1">
    <property type="nucleotide sequence ID" value="NZ_ARYI01000002.1"/>
</dbReference>
<dbReference type="NCBIfam" id="TIGR00229">
    <property type="entry name" value="sensory_box"/>
    <property type="match status" value="1"/>
</dbReference>
<accession>A0A059FYI5</accession>
<dbReference type="InterPro" id="IPR036097">
    <property type="entry name" value="HisK_dim/P_sf"/>
</dbReference>
<dbReference type="PATRIC" id="fig|1280951.3.peg.678"/>
<evidence type="ECO:0000256" key="1">
    <source>
        <dbReference type="ARBA" id="ARBA00000085"/>
    </source>
</evidence>
<keyword evidence="5" id="KW-0547">Nucleotide-binding</keyword>
<evidence type="ECO:0000256" key="5">
    <source>
        <dbReference type="ARBA" id="ARBA00022741"/>
    </source>
</evidence>
<dbReference type="InterPro" id="IPR035965">
    <property type="entry name" value="PAS-like_dom_sf"/>
</dbReference>
<dbReference type="FunFam" id="1.10.287.130:FF:000002">
    <property type="entry name" value="Two-component osmosensing histidine kinase"/>
    <property type="match status" value="1"/>
</dbReference>
<dbReference type="Pfam" id="PF00512">
    <property type="entry name" value="HisKA"/>
    <property type="match status" value="1"/>
</dbReference>
<evidence type="ECO:0000256" key="8">
    <source>
        <dbReference type="ARBA" id="ARBA00023012"/>
    </source>
</evidence>
<dbReference type="SUPFAM" id="SSF55874">
    <property type="entry name" value="ATPase domain of HSP90 chaperone/DNA topoisomerase II/histidine kinase"/>
    <property type="match status" value="1"/>
</dbReference>
<protein>
    <recommendedName>
        <fullName evidence="10">Sensory/regulatory protein RpfC</fullName>
        <ecNumber evidence="2">2.7.13.3</ecNumber>
    </recommendedName>
</protein>
<organism evidence="15 16">
    <name type="scientific">Hyphomonas hirschiana VP5</name>
    <dbReference type="NCBI Taxonomy" id="1280951"/>
    <lineage>
        <taxon>Bacteria</taxon>
        <taxon>Pseudomonadati</taxon>
        <taxon>Pseudomonadota</taxon>
        <taxon>Alphaproteobacteria</taxon>
        <taxon>Hyphomonadales</taxon>
        <taxon>Hyphomonadaceae</taxon>
        <taxon>Hyphomonas</taxon>
    </lineage>
</organism>
<feature type="modified residue" description="4-aspartylphosphate" evidence="11">
    <location>
        <position position="573"/>
    </location>
</feature>
<dbReference type="Pfam" id="PF00072">
    <property type="entry name" value="Response_reg"/>
    <property type="match status" value="1"/>
</dbReference>
<feature type="domain" description="Response regulatory" evidence="13">
    <location>
        <begin position="524"/>
        <end position="641"/>
    </location>
</feature>
<evidence type="ECO:0000313" key="16">
    <source>
        <dbReference type="Proteomes" id="UP000025061"/>
    </source>
</evidence>
<dbReference type="SMART" id="SM00388">
    <property type="entry name" value="HisKA"/>
    <property type="match status" value="1"/>
</dbReference>
<keyword evidence="3 11" id="KW-0597">Phosphoprotein</keyword>
<proteinExistence type="predicted"/>
<evidence type="ECO:0000256" key="6">
    <source>
        <dbReference type="ARBA" id="ARBA00022777"/>
    </source>
</evidence>
<dbReference type="PROSITE" id="PS50112">
    <property type="entry name" value="PAS"/>
    <property type="match status" value="1"/>
</dbReference>
<keyword evidence="8" id="KW-0902">Two-component regulatory system</keyword>
<feature type="domain" description="Histidine kinase" evidence="12">
    <location>
        <begin position="276"/>
        <end position="497"/>
    </location>
</feature>
<gene>
    <name evidence="15" type="ORF">HHI_03342</name>
</gene>
<dbReference type="InterPro" id="IPR011006">
    <property type="entry name" value="CheY-like_superfamily"/>
</dbReference>
<sequence length="655" mass="71604">MDARLFDLLPVVVCEIAPVRAPDGTIIDLEWIDANRLMNESILPNGGSIVGMRVFEFDPAYRDSEMTKNVIQVIETGEPITYITGLGRAAKMLGKVMKTVITPTEFGALACSHEVTELAEERDAALKRFQLARAACDHAIHGIVVTDRESRIHYVNHAICELIGYSEEELLGKDVGILFGVKAFQPQKALGNQVVSEIESGKLIRHISDAEAYTRDGVKIRVQASTSSTHWGEDDDMVFITYIRDVREERRKAHELRDALNRAEQATRLKSEFLANMSHEIRTPLNGVLGMAQVLAHGKLTEAQAEQVGVILDSGNTLMVLLNDILDLSKIEAGRMDLSPVPGDLRHKLSGLFKLHEAAANEKGIGIRLFVDPSVPSRLLFDPVRVRQCVSNLLSNAIKFTSQGEVMLVVTSEPVQSGAHRVIMHVSDTGVGIAADKVDRIFESFAQEDGSTTRKFGGTGLGLSITRRLARMMGGDVTAVSQVGKGSIFTLKFIAHSSAAGAGDTKNMIHMPVRTARTGLTGCRALVVDDNGINRRVARSFLEYYGIIIREACDGNEALEIMAKETFDFVLMDIHMPGLDGEEAFKRLRTSGSLNRLVPVIALTADSMHGDREKFLGKGFDGYVSKPIDERTMITVISQVLSVPAEETEALLAAG</sequence>
<comment type="catalytic activity">
    <reaction evidence="1">
        <text>ATP + protein L-histidine = ADP + protein N-phospho-L-histidine.</text>
        <dbReference type="EC" id="2.7.13.3"/>
    </reaction>
</comment>
<dbReference type="SMART" id="SM00091">
    <property type="entry name" value="PAS"/>
    <property type="match status" value="1"/>
</dbReference>
<evidence type="ECO:0000256" key="3">
    <source>
        <dbReference type="ARBA" id="ARBA00022553"/>
    </source>
</evidence>
<evidence type="ECO:0000256" key="4">
    <source>
        <dbReference type="ARBA" id="ARBA00022679"/>
    </source>
</evidence>
<dbReference type="InterPro" id="IPR005467">
    <property type="entry name" value="His_kinase_dom"/>
</dbReference>
<dbReference type="SMART" id="SM00448">
    <property type="entry name" value="REC"/>
    <property type="match status" value="1"/>
</dbReference>
<evidence type="ECO:0000259" key="14">
    <source>
        <dbReference type="PROSITE" id="PS50112"/>
    </source>
</evidence>
<dbReference type="EMBL" id="ARYI01000002">
    <property type="protein sequence ID" value="KCZ95773.1"/>
    <property type="molecule type" value="Genomic_DNA"/>
</dbReference>
<comment type="subunit">
    <text evidence="9">At low DSF concentrations, interacts with RpfF.</text>
</comment>
<dbReference type="GO" id="GO:0000155">
    <property type="term" value="F:phosphorelay sensor kinase activity"/>
    <property type="evidence" value="ECO:0007669"/>
    <property type="project" value="InterPro"/>
</dbReference>
<keyword evidence="4" id="KW-0808">Transferase</keyword>
<dbReference type="InterPro" id="IPR003594">
    <property type="entry name" value="HATPase_dom"/>
</dbReference>
<evidence type="ECO:0000256" key="2">
    <source>
        <dbReference type="ARBA" id="ARBA00012438"/>
    </source>
</evidence>
<keyword evidence="6 15" id="KW-0418">Kinase</keyword>
<dbReference type="PROSITE" id="PS50110">
    <property type="entry name" value="RESPONSE_REGULATORY"/>
    <property type="match status" value="1"/>
</dbReference>
<dbReference type="Gene3D" id="3.30.565.10">
    <property type="entry name" value="Histidine kinase-like ATPase, C-terminal domain"/>
    <property type="match status" value="1"/>
</dbReference>
<dbReference type="Gene3D" id="1.10.287.130">
    <property type="match status" value="1"/>
</dbReference>
<dbReference type="EC" id="2.7.13.3" evidence="2"/>
<dbReference type="Proteomes" id="UP000025061">
    <property type="component" value="Unassembled WGS sequence"/>
</dbReference>
<evidence type="ECO:0000256" key="7">
    <source>
        <dbReference type="ARBA" id="ARBA00022840"/>
    </source>
</evidence>
<dbReference type="CDD" id="cd16922">
    <property type="entry name" value="HATPase_EvgS-ArcB-TorS-like"/>
    <property type="match status" value="1"/>
</dbReference>
<keyword evidence="7" id="KW-0067">ATP-binding</keyword>
<dbReference type="SUPFAM" id="SSF52172">
    <property type="entry name" value="CheY-like"/>
    <property type="match status" value="1"/>
</dbReference>
<dbReference type="CDD" id="cd00082">
    <property type="entry name" value="HisKA"/>
    <property type="match status" value="1"/>
</dbReference>
<dbReference type="InterPro" id="IPR004358">
    <property type="entry name" value="Sig_transdc_His_kin-like_C"/>
</dbReference>
<dbReference type="Gene3D" id="3.30.450.20">
    <property type="entry name" value="PAS domain"/>
    <property type="match status" value="1"/>
</dbReference>
<evidence type="ECO:0000256" key="11">
    <source>
        <dbReference type="PROSITE-ProRule" id="PRU00169"/>
    </source>
</evidence>